<comment type="caution">
    <text evidence="1">The sequence shown here is derived from an EMBL/GenBank/DDBJ whole genome shotgun (WGS) entry which is preliminary data.</text>
</comment>
<dbReference type="EMBL" id="JACHIP010000006">
    <property type="protein sequence ID" value="MBB5059623.1"/>
    <property type="molecule type" value="Genomic_DNA"/>
</dbReference>
<proteinExistence type="predicted"/>
<gene>
    <name evidence="1" type="ORF">HDF16_004349</name>
</gene>
<evidence type="ECO:0000313" key="2">
    <source>
        <dbReference type="Proteomes" id="UP000540989"/>
    </source>
</evidence>
<name>A0A7W7ZH38_9BACT</name>
<dbReference type="Gene3D" id="3.40.50.2000">
    <property type="entry name" value="Glycogen Phosphorylase B"/>
    <property type="match status" value="1"/>
</dbReference>
<dbReference type="SUPFAM" id="SSF53756">
    <property type="entry name" value="UDP-Glycosyltransferase/glycogen phosphorylase"/>
    <property type="match status" value="1"/>
</dbReference>
<accession>A0A7W7ZH38</accession>
<sequence length="371" mass="41721">MPSIVDPRSQLGGAWTVTRGIMKLLSAPPLNAEIISVMPSEMSWTTHRARRYVALAQSLVSGLPAKFQFQYSRQMLDTVRRHLADQHFNLLLLNGSDLLWMLPHLPQGTATLLIAHNIEHLLYADQIQVMYPRQGLRKTLLLRDHARLCHHELEGLRAVGNVMCLSTQDEAYVHRECPEVNCVTIPPLFDGTPAARPADLETASRLEIGMLANFGWWPVQQGVRWFLDEVFPQLHANIRLHLFGKGSEDSATEHPRVVKHGYISELDTVWSTCHLMICPVFAGGGVSIKLVEAVCRGVPVIATRYAMRGLPIDSDPAIVLRDTPAEWIEFLNSDDALKVRQLSPSPRAIAHFLPKNHLDRLCHVLHDIIEK</sequence>
<dbReference type="Proteomes" id="UP000540989">
    <property type="component" value="Unassembled WGS sequence"/>
</dbReference>
<dbReference type="Pfam" id="PF13692">
    <property type="entry name" value="Glyco_trans_1_4"/>
    <property type="match status" value="1"/>
</dbReference>
<dbReference type="AlphaFoldDB" id="A0A7W7ZH38"/>
<reference evidence="1 2" key="1">
    <citation type="submission" date="2020-08" db="EMBL/GenBank/DDBJ databases">
        <title>Genomic Encyclopedia of Type Strains, Phase IV (KMG-V): Genome sequencing to study the core and pangenomes of soil and plant-associated prokaryotes.</title>
        <authorList>
            <person name="Whitman W."/>
        </authorList>
    </citation>
    <scope>NUCLEOTIDE SEQUENCE [LARGE SCALE GENOMIC DNA]</scope>
    <source>
        <strain evidence="1 2">M8UP14</strain>
    </source>
</reference>
<keyword evidence="1" id="KW-0808">Transferase</keyword>
<evidence type="ECO:0000313" key="1">
    <source>
        <dbReference type="EMBL" id="MBB5059623.1"/>
    </source>
</evidence>
<protein>
    <submittedName>
        <fullName evidence="1">Glycosyltransferase involved in cell wall biosynthesis</fullName>
    </submittedName>
</protein>
<dbReference type="GO" id="GO:0016740">
    <property type="term" value="F:transferase activity"/>
    <property type="evidence" value="ECO:0007669"/>
    <property type="project" value="UniProtKB-KW"/>
</dbReference>
<keyword evidence="2" id="KW-1185">Reference proteome</keyword>
<organism evidence="1 2">
    <name type="scientific">Granulicella aggregans</name>
    <dbReference type="NCBI Taxonomy" id="474949"/>
    <lineage>
        <taxon>Bacteria</taxon>
        <taxon>Pseudomonadati</taxon>
        <taxon>Acidobacteriota</taxon>
        <taxon>Terriglobia</taxon>
        <taxon>Terriglobales</taxon>
        <taxon>Acidobacteriaceae</taxon>
        <taxon>Granulicella</taxon>
    </lineage>
</organism>